<keyword evidence="3" id="KW-1185">Reference proteome</keyword>
<dbReference type="Proteomes" id="UP000838763">
    <property type="component" value="Unassembled WGS sequence"/>
</dbReference>
<dbReference type="Gene3D" id="2.60.40.640">
    <property type="match status" value="1"/>
</dbReference>
<evidence type="ECO:0000313" key="3">
    <source>
        <dbReference type="Proteomes" id="UP000838763"/>
    </source>
</evidence>
<feature type="region of interest" description="Disordered" evidence="1">
    <location>
        <begin position="348"/>
        <end position="368"/>
    </location>
</feature>
<dbReference type="InterPro" id="IPR014752">
    <property type="entry name" value="Arrestin-like_C"/>
</dbReference>
<proteinExistence type="predicted"/>
<reference evidence="2" key="1">
    <citation type="submission" date="2022-11" db="EMBL/GenBank/DDBJ databases">
        <authorList>
            <person name="Scott C."/>
            <person name="Bruce N."/>
        </authorList>
    </citation>
    <scope>NUCLEOTIDE SEQUENCE</scope>
</reference>
<evidence type="ECO:0000256" key="1">
    <source>
        <dbReference type="SAM" id="MobiDB-lite"/>
    </source>
</evidence>
<dbReference type="OrthoDB" id="3365616at2759"/>
<accession>A0A9P1MAV9</accession>
<dbReference type="EMBL" id="CALLCH030000015">
    <property type="protein sequence ID" value="CAI4216654.1"/>
    <property type="molecule type" value="Genomic_DNA"/>
</dbReference>
<dbReference type="AlphaFoldDB" id="A0A9P1MAV9"/>
<protein>
    <recommendedName>
        <fullName evidence="4">Arrestin-like N-terminal domain-containing protein</fullName>
    </recommendedName>
</protein>
<sequence length="368" mass="39845">MPISHLRGLAAPMKCDIVVKPPHDRPWFTSGDVIAGHVGLEVKKETSITRVAVSLKIGKLTMTFVPVEEEFWINGYPDTRGLKITKKTLDSSHPSTHSTIEPGDGTVCRAGRLHIPFCLQFPILQSSQFFPPPSLDIREAGLRATVAYSIRAEITTASMVRSRLVHKQAILFRPPNHAVIYEPLALPTTNIRAMVAADGLNPDITPPYLDPYLPQYSPALLVDLEFPSPTILSIGQPLPMNLSVTATEDLMACLGSVRLRKLQVTLKATTAVHSGPASRETSSSVTLCSVNTDILLVSGAKQGTCKIDSALWKKRPIPEIPLSFSSANVSRSYVMDVVVGFSSGRRENIENQSQGAGRTSLCDLTGGA</sequence>
<gene>
    <name evidence="2" type="ORF">PPNO1_LOCUS6305</name>
</gene>
<organism evidence="2 3">
    <name type="scientific">Parascedosporium putredinis</name>
    <dbReference type="NCBI Taxonomy" id="1442378"/>
    <lineage>
        <taxon>Eukaryota</taxon>
        <taxon>Fungi</taxon>
        <taxon>Dikarya</taxon>
        <taxon>Ascomycota</taxon>
        <taxon>Pezizomycotina</taxon>
        <taxon>Sordariomycetes</taxon>
        <taxon>Hypocreomycetidae</taxon>
        <taxon>Microascales</taxon>
        <taxon>Microascaceae</taxon>
        <taxon>Parascedosporium</taxon>
    </lineage>
</organism>
<dbReference type="CDD" id="cd22952">
    <property type="entry name" value="ART10-like"/>
    <property type="match status" value="1"/>
</dbReference>
<name>A0A9P1MAV9_9PEZI</name>
<evidence type="ECO:0008006" key="4">
    <source>
        <dbReference type="Google" id="ProtNLM"/>
    </source>
</evidence>
<comment type="caution">
    <text evidence="2">The sequence shown here is derived from an EMBL/GenBank/DDBJ whole genome shotgun (WGS) entry which is preliminary data.</text>
</comment>
<evidence type="ECO:0000313" key="2">
    <source>
        <dbReference type="EMBL" id="CAI4216654.1"/>
    </source>
</evidence>